<sequence length="146" mass="16423">MAKMAFSVQTRSVSCVLPALLVQIAVLCTFSPGKTDCSSFPHQYTMQFWAGRIEQEIDRVIRMVSGVQQMKGIYIDNRNLFEIKENIPRKLVGKVAGDIKHLLSKKVEALKEKAQQDFGIVCLLAKALFTRKAHNQIAEKKLTGKD</sequence>
<feature type="chain" id="PRO_5003579437" evidence="1">
    <location>
        <begin position="38"/>
        <end position="146"/>
    </location>
</feature>
<dbReference type="EMBL" id="AFYH01041421">
    <property type="status" value="NOT_ANNOTATED_CDS"/>
    <property type="molecule type" value="Genomic_DNA"/>
</dbReference>
<name>H3ARW0_LATCH</name>
<accession>H3ARW0</accession>
<dbReference type="OMA" id="FWAGRIE"/>
<dbReference type="EMBL" id="AFYH01041423">
    <property type="status" value="NOT_ANNOTATED_CDS"/>
    <property type="molecule type" value="Genomic_DNA"/>
</dbReference>
<dbReference type="EMBL" id="AFYH01041424">
    <property type="status" value="NOT_ANNOTATED_CDS"/>
    <property type="molecule type" value="Genomic_DNA"/>
</dbReference>
<dbReference type="EMBL" id="AFYH01041415">
    <property type="status" value="NOT_ANNOTATED_CDS"/>
    <property type="molecule type" value="Genomic_DNA"/>
</dbReference>
<dbReference type="EMBL" id="AFYH01041422">
    <property type="status" value="NOT_ANNOTATED_CDS"/>
    <property type="molecule type" value="Genomic_DNA"/>
</dbReference>
<feature type="signal peptide" evidence="1">
    <location>
        <begin position="1"/>
        <end position="37"/>
    </location>
</feature>
<dbReference type="STRING" id="7897.ENSLACP00000012381"/>
<dbReference type="Proteomes" id="UP000008672">
    <property type="component" value="Unassembled WGS sequence"/>
</dbReference>
<dbReference type="Ensembl" id="ENSLACT00000012474.1">
    <property type="protein sequence ID" value="ENSLACP00000012381.1"/>
    <property type="gene ID" value="ENSLACG00000010902.1"/>
</dbReference>
<evidence type="ECO:0000313" key="2">
    <source>
        <dbReference type="Ensembl" id="ENSLACP00000012381.1"/>
    </source>
</evidence>
<reference evidence="2" key="3">
    <citation type="submission" date="2025-09" db="UniProtKB">
        <authorList>
            <consortium name="Ensembl"/>
        </authorList>
    </citation>
    <scope>IDENTIFICATION</scope>
</reference>
<evidence type="ECO:0000256" key="1">
    <source>
        <dbReference type="SAM" id="SignalP"/>
    </source>
</evidence>
<organism evidence="2 3">
    <name type="scientific">Latimeria chalumnae</name>
    <name type="common">Coelacanth</name>
    <dbReference type="NCBI Taxonomy" id="7897"/>
    <lineage>
        <taxon>Eukaryota</taxon>
        <taxon>Metazoa</taxon>
        <taxon>Chordata</taxon>
        <taxon>Craniata</taxon>
        <taxon>Vertebrata</taxon>
        <taxon>Euteleostomi</taxon>
        <taxon>Coelacanthiformes</taxon>
        <taxon>Coelacanthidae</taxon>
        <taxon>Latimeria</taxon>
    </lineage>
</organism>
<dbReference type="HOGENOM" id="CLU_1776837_0_0_1"/>
<dbReference type="EMBL" id="AFYH01041420">
    <property type="status" value="NOT_ANNOTATED_CDS"/>
    <property type="molecule type" value="Genomic_DNA"/>
</dbReference>
<dbReference type="GeneTree" id="ENSGT00940000156238"/>
<dbReference type="eggNOG" id="KOG2353">
    <property type="taxonomic scope" value="Eukaryota"/>
</dbReference>
<dbReference type="GeneID" id="135359985"/>
<dbReference type="InParanoid" id="H3ARW0"/>
<protein>
    <submittedName>
        <fullName evidence="2">Uncharacterized protein</fullName>
    </submittedName>
</protein>
<keyword evidence="3" id="KW-1185">Reference proteome</keyword>
<keyword evidence="1" id="KW-0732">Signal</keyword>
<dbReference type="AlphaFoldDB" id="H3ARW0"/>
<gene>
    <name evidence="2" type="primary">LOC135359985</name>
</gene>
<dbReference type="EMBL" id="AFYH01041417">
    <property type="status" value="NOT_ANNOTATED_CDS"/>
    <property type="molecule type" value="Genomic_DNA"/>
</dbReference>
<proteinExistence type="predicted"/>
<dbReference type="EMBL" id="AFYH01041418">
    <property type="status" value="NOT_ANNOTATED_CDS"/>
    <property type="molecule type" value="Genomic_DNA"/>
</dbReference>
<dbReference type="EMBL" id="AFYH01041416">
    <property type="status" value="NOT_ANNOTATED_CDS"/>
    <property type="molecule type" value="Genomic_DNA"/>
</dbReference>
<dbReference type="EMBL" id="AFYH01041419">
    <property type="status" value="NOT_ANNOTATED_CDS"/>
    <property type="molecule type" value="Genomic_DNA"/>
</dbReference>
<dbReference type="RefSeq" id="XP_064422212.1">
    <property type="nucleotide sequence ID" value="XM_064566142.1"/>
</dbReference>
<evidence type="ECO:0000313" key="3">
    <source>
        <dbReference type="Proteomes" id="UP000008672"/>
    </source>
</evidence>
<reference evidence="2" key="2">
    <citation type="submission" date="2025-08" db="UniProtKB">
        <authorList>
            <consortium name="Ensembl"/>
        </authorList>
    </citation>
    <scope>IDENTIFICATION</scope>
</reference>
<reference evidence="3" key="1">
    <citation type="submission" date="2011-08" db="EMBL/GenBank/DDBJ databases">
        <title>The draft genome of Latimeria chalumnae.</title>
        <authorList>
            <person name="Di Palma F."/>
            <person name="Alfoldi J."/>
            <person name="Johnson J."/>
            <person name="Berlin A."/>
            <person name="Gnerre S."/>
            <person name="Jaffe D."/>
            <person name="MacCallum I."/>
            <person name="Young S."/>
            <person name="Walker B.J."/>
            <person name="Lander E."/>
            <person name="Lindblad-Toh K."/>
        </authorList>
    </citation>
    <scope>NUCLEOTIDE SEQUENCE [LARGE SCALE GENOMIC DNA]</scope>
    <source>
        <strain evidence="3">Wild caught</strain>
    </source>
</reference>